<dbReference type="InterPro" id="IPR050327">
    <property type="entry name" value="Proton-linked_MCT"/>
</dbReference>
<evidence type="ECO:0000313" key="7">
    <source>
        <dbReference type="Proteomes" id="UP001224845"/>
    </source>
</evidence>
<dbReference type="GO" id="GO:0022857">
    <property type="term" value="F:transmembrane transporter activity"/>
    <property type="evidence" value="ECO:0007669"/>
    <property type="project" value="InterPro"/>
</dbReference>
<dbReference type="InterPro" id="IPR036259">
    <property type="entry name" value="MFS_trans_sf"/>
</dbReference>
<accession>A0AAW8E8W4</accession>
<evidence type="ECO:0000256" key="2">
    <source>
        <dbReference type="ARBA" id="ARBA00022989"/>
    </source>
</evidence>
<dbReference type="Pfam" id="PF07690">
    <property type="entry name" value="MFS_1"/>
    <property type="match status" value="1"/>
</dbReference>
<protein>
    <submittedName>
        <fullName evidence="6">MFS family permease</fullName>
    </submittedName>
</protein>
<dbReference type="AlphaFoldDB" id="A0AAW8E8W4"/>
<keyword evidence="2 4" id="KW-1133">Transmembrane helix</keyword>
<dbReference type="PANTHER" id="PTHR11360">
    <property type="entry name" value="MONOCARBOXYLATE TRANSPORTER"/>
    <property type="match status" value="1"/>
</dbReference>
<dbReference type="InterPro" id="IPR011701">
    <property type="entry name" value="MFS"/>
</dbReference>
<feature type="transmembrane region" description="Helical" evidence="4">
    <location>
        <begin position="257"/>
        <end position="276"/>
    </location>
</feature>
<dbReference type="PANTHER" id="PTHR11360:SF290">
    <property type="entry name" value="MONOCARBOXYLATE MFS PERMEASE"/>
    <property type="match status" value="1"/>
</dbReference>
<dbReference type="PROSITE" id="PS50850">
    <property type="entry name" value="MFS"/>
    <property type="match status" value="1"/>
</dbReference>
<feature type="transmembrane region" description="Helical" evidence="4">
    <location>
        <begin position="16"/>
        <end position="42"/>
    </location>
</feature>
<feature type="transmembrane region" description="Helical" evidence="4">
    <location>
        <begin position="110"/>
        <end position="132"/>
    </location>
</feature>
<feature type="domain" description="Major facilitator superfamily (MFS) profile" evidence="5">
    <location>
        <begin position="17"/>
        <end position="401"/>
    </location>
</feature>
<feature type="transmembrane region" description="Helical" evidence="4">
    <location>
        <begin position="288"/>
        <end position="305"/>
    </location>
</feature>
<name>A0AAW8E8W4_VARPD</name>
<feature type="transmembrane region" description="Helical" evidence="4">
    <location>
        <begin position="54"/>
        <end position="74"/>
    </location>
</feature>
<organism evidence="6 7">
    <name type="scientific">Variovorax paradoxus</name>
    <dbReference type="NCBI Taxonomy" id="34073"/>
    <lineage>
        <taxon>Bacteria</taxon>
        <taxon>Pseudomonadati</taxon>
        <taxon>Pseudomonadota</taxon>
        <taxon>Betaproteobacteria</taxon>
        <taxon>Burkholderiales</taxon>
        <taxon>Comamonadaceae</taxon>
        <taxon>Variovorax</taxon>
    </lineage>
</organism>
<evidence type="ECO:0000259" key="5">
    <source>
        <dbReference type="PROSITE" id="PS50850"/>
    </source>
</evidence>
<dbReference type="SUPFAM" id="SSF103473">
    <property type="entry name" value="MFS general substrate transporter"/>
    <property type="match status" value="1"/>
</dbReference>
<dbReference type="EMBL" id="JAUSRV010000001">
    <property type="protein sequence ID" value="MDP9968987.1"/>
    <property type="molecule type" value="Genomic_DNA"/>
</dbReference>
<feature type="transmembrane region" description="Helical" evidence="4">
    <location>
        <begin position="176"/>
        <end position="195"/>
    </location>
</feature>
<dbReference type="InterPro" id="IPR020846">
    <property type="entry name" value="MFS_dom"/>
</dbReference>
<evidence type="ECO:0000256" key="3">
    <source>
        <dbReference type="ARBA" id="ARBA00023136"/>
    </source>
</evidence>
<evidence type="ECO:0000256" key="4">
    <source>
        <dbReference type="SAM" id="Phobius"/>
    </source>
</evidence>
<proteinExistence type="predicted"/>
<feature type="transmembrane region" description="Helical" evidence="4">
    <location>
        <begin position="222"/>
        <end position="245"/>
    </location>
</feature>
<feature type="transmembrane region" description="Helical" evidence="4">
    <location>
        <begin position="377"/>
        <end position="396"/>
    </location>
</feature>
<dbReference type="Proteomes" id="UP001224845">
    <property type="component" value="Unassembled WGS sequence"/>
</dbReference>
<keyword evidence="3 4" id="KW-0472">Membrane</keyword>
<evidence type="ECO:0000313" key="6">
    <source>
        <dbReference type="EMBL" id="MDP9968987.1"/>
    </source>
</evidence>
<feature type="transmembrane region" description="Helical" evidence="4">
    <location>
        <begin position="144"/>
        <end position="164"/>
    </location>
</feature>
<reference evidence="6" key="1">
    <citation type="submission" date="2023-07" db="EMBL/GenBank/DDBJ databases">
        <title>Sorghum-associated microbial communities from plants grown in Nebraska, USA.</title>
        <authorList>
            <person name="Schachtman D."/>
        </authorList>
    </citation>
    <scope>NUCLEOTIDE SEQUENCE</scope>
    <source>
        <strain evidence="6">DS3315</strain>
    </source>
</reference>
<sequence>MMPLVSRNEPSLDSRWSWWVATVGVVIGALSFGAVTSVPILLKPLSLHWNTGASTVAVVHTSAMFGAALGGLALGRMLAAVGFFRIALFAALATSLGLLTAASAESLTTMHVVYGVLIGGIGQGAFFSPLTVAVSQWFDRHRSVAIAVVACGQSVGGLVLPPLMRWGVDIMGWQAMLAWYGLVAGAALMACAFVFRQGAPVPAHRHPDPSTSGSMESVSARVLIMLGAGMALSNHASFIVIGHIIAFGEERGFTPTAAAALLSTILGISLVSRLSVGQLSAKWGSYKVLAGMSTLLAFATAGLALGHGSVALAAAAVAIGVAFGGYLPGYAILVRDIFPAEQAGRRIAEIYFFAFVAAGVGSWTGGWTRDITGGYAIPFWLATASAVTGAAILLSCRRRLQESPR</sequence>
<keyword evidence="1 4" id="KW-0812">Transmembrane</keyword>
<evidence type="ECO:0000256" key="1">
    <source>
        <dbReference type="ARBA" id="ARBA00022692"/>
    </source>
</evidence>
<feature type="transmembrane region" description="Helical" evidence="4">
    <location>
        <begin position="86"/>
        <end position="104"/>
    </location>
</feature>
<feature type="transmembrane region" description="Helical" evidence="4">
    <location>
        <begin position="311"/>
        <end position="334"/>
    </location>
</feature>
<gene>
    <name evidence="6" type="ORF">J2W39_000210</name>
</gene>
<dbReference type="Gene3D" id="1.20.1250.20">
    <property type="entry name" value="MFS general substrate transporter like domains"/>
    <property type="match status" value="2"/>
</dbReference>
<feature type="transmembrane region" description="Helical" evidence="4">
    <location>
        <begin position="346"/>
        <end position="365"/>
    </location>
</feature>
<comment type="caution">
    <text evidence="6">The sequence shown here is derived from an EMBL/GenBank/DDBJ whole genome shotgun (WGS) entry which is preliminary data.</text>
</comment>